<keyword evidence="3 16" id="KW-0813">Transport</keyword>
<evidence type="ECO:0000256" key="2">
    <source>
        <dbReference type="ARBA" id="ARBA00013531"/>
    </source>
</evidence>
<evidence type="ECO:0000256" key="8">
    <source>
        <dbReference type="ARBA" id="ARBA00022792"/>
    </source>
</evidence>
<dbReference type="CDD" id="cd00284">
    <property type="entry name" value="Cytochrome_b_N"/>
    <property type="match status" value="1"/>
</dbReference>
<evidence type="ECO:0000256" key="12">
    <source>
        <dbReference type="ARBA" id="ARBA00023128"/>
    </source>
</evidence>
<feature type="transmembrane region" description="Helical" evidence="16">
    <location>
        <begin position="131"/>
        <end position="152"/>
    </location>
</feature>
<organism evidence="19">
    <name type="scientific">Ganoderma sp. TQC-2021a</name>
    <dbReference type="NCBI Taxonomy" id="2816325"/>
    <lineage>
        <taxon>Eukaryota</taxon>
        <taxon>Fungi</taxon>
        <taxon>Dikarya</taxon>
        <taxon>Basidiomycota</taxon>
        <taxon>Agaricomycotina</taxon>
        <taxon>Agaricomycetes</taxon>
        <taxon>Polyporales</taxon>
        <taxon>Polyporaceae</taxon>
        <taxon>Ganoderma</taxon>
    </lineage>
</organism>
<dbReference type="InterPro" id="IPR027387">
    <property type="entry name" value="Cytb/b6-like_sf"/>
</dbReference>
<evidence type="ECO:0000256" key="9">
    <source>
        <dbReference type="ARBA" id="ARBA00022982"/>
    </source>
</evidence>
<dbReference type="InterPro" id="IPR036150">
    <property type="entry name" value="Cyt_b/b6_C_sf"/>
</dbReference>
<keyword evidence="9 16" id="KW-0249">Electron transport</keyword>
<dbReference type="GO" id="GO:0045275">
    <property type="term" value="C:respiratory chain complex III"/>
    <property type="evidence" value="ECO:0007669"/>
    <property type="project" value="InterPro"/>
</dbReference>
<dbReference type="InterPro" id="IPR005798">
    <property type="entry name" value="Cyt_b/b6_C"/>
</dbReference>
<keyword evidence="5 16" id="KW-0679">Respiratory chain</keyword>
<evidence type="ECO:0000256" key="4">
    <source>
        <dbReference type="ARBA" id="ARBA00022617"/>
    </source>
</evidence>
<gene>
    <name evidence="19" type="primary">cob</name>
</gene>
<dbReference type="GO" id="GO:0046872">
    <property type="term" value="F:metal ion binding"/>
    <property type="evidence" value="ECO:0007669"/>
    <property type="project" value="UniProtKB-UniRule"/>
</dbReference>
<dbReference type="Gene3D" id="1.20.810.10">
    <property type="entry name" value="Cytochrome Bc1 Complex, Chain C"/>
    <property type="match status" value="1"/>
</dbReference>
<evidence type="ECO:0000256" key="11">
    <source>
        <dbReference type="ARBA" id="ARBA00023004"/>
    </source>
</evidence>
<dbReference type="SUPFAM" id="SSF81342">
    <property type="entry name" value="Transmembrane di-heme cytochromes"/>
    <property type="match status" value="1"/>
</dbReference>
<dbReference type="InterPro" id="IPR016174">
    <property type="entry name" value="Di-haem_cyt_TM"/>
</dbReference>
<name>A0A8A5R8U2_9APHY</name>
<dbReference type="GO" id="GO:0005743">
    <property type="term" value="C:mitochondrial inner membrane"/>
    <property type="evidence" value="ECO:0007669"/>
    <property type="project" value="UniProtKB-SubCell"/>
</dbReference>
<comment type="similarity">
    <text evidence="16">Belongs to the cytochrome b family.</text>
</comment>
<dbReference type="PROSITE" id="PS51002">
    <property type="entry name" value="CYTB_NTER"/>
    <property type="match status" value="1"/>
</dbReference>
<evidence type="ECO:0000259" key="17">
    <source>
        <dbReference type="PROSITE" id="PS51002"/>
    </source>
</evidence>
<feature type="binding site" description="axial binding residue" evidence="15">
    <location>
        <position position="31"/>
    </location>
    <ligand>
        <name>heme b</name>
        <dbReference type="ChEBI" id="CHEBI:60344"/>
        <label>b562</label>
    </ligand>
    <ligandPart>
        <name>Fe</name>
        <dbReference type="ChEBI" id="CHEBI:18248"/>
    </ligandPart>
</feature>
<evidence type="ECO:0000256" key="1">
    <source>
        <dbReference type="ARBA" id="ARBA00004448"/>
    </source>
</evidence>
<dbReference type="EMBL" id="MN356101">
    <property type="protein sequence ID" value="QTG38664.1"/>
    <property type="molecule type" value="Genomic_DNA"/>
</dbReference>
<keyword evidence="4 15" id="KW-0349">Heme</keyword>
<evidence type="ECO:0000313" key="19">
    <source>
        <dbReference type="EMBL" id="QTG38664.1"/>
    </source>
</evidence>
<keyword evidence="11 15" id="KW-0408">Iron</keyword>
<comment type="subcellular location">
    <subcellularLocation>
        <location evidence="1">Mitochondrion inner membrane</location>
        <topology evidence="1">Multi-pass membrane protein</topology>
    </subcellularLocation>
</comment>
<feature type="domain" description="Cytochrome b/b6 N-terminal region profile" evidence="17">
    <location>
        <begin position="1"/>
        <end position="159"/>
    </location>
</feature>
<evidence type="ECO:0000256" key="5">
    <source>
        <dbReference type="ARBA" id="ARBA00022660"/>
    </source>
</evidence>
<evidence type="ECO:0000256" key="10">
    <source>
        <dbReference type="ARBA" id="ARBA00022989"/>
    </source>
</evidence>
<evidence type="ECO:0000256" key="3">
    <source>
        <dbReference type="ARBA" id="ARBA00022448"/>
    </source>
</evidence>
<reference evidence="19" key="1">
    <citation type="submission" date="2019-08" db="EMBL/GenBank/DDBJ databases">
        <title>The mitochondrial genome sequence of Ganoderma sp. strain Zizhi S2, merged Ganoderma duropora and G. sinense into a new complex species.</title>
        <authorList>
            <person name="Chen T.-Q."/>
            <person name="Xu X.-L."/>
        </authorList>
    </citation>
    <scope>NUCLEOTIDE SEQUENCE</scope>
    <source>
        <strain evidence="19">Zizhi S2</strain>
    </source>
</reference>
<evidence type="ECO:0000256" key="15">
    <source>
        <dbReference type="PIRSR" id="PIRSR038885-2"/>
    </source>
</evidence>
<dbReference type="InterPro" id="IPR030689">
    <property type="entry name" value="Cytochrome_b"/>
</dbReference>
<accession>A0A8A5R8U2</accession>
<feature type="binding site" description="axial binding residue" evidence="15">
    <location>
        <position position="132"/>
    </location>
    <ligand>
        <name>heme b</name>
        <dbReference type="ChEBI" id="CHEBI:60344"/>
        <label>b562</label>
    </ligand>
    <ligandPart>
        <name>Fe</name>
        <dbReference type="ChEBI" id="CHEBI:18248"/>
    </ligandPart>
</feature>
<feature type="transmembrane region" description="Helical" evidence="16">
    <location>
        <begin position="269"/>
        <end position="288"/>
    </location>
</feature>
<keyword evidence="10 16" id="KW-1133">Transmembrane helix</keyword>
<feature type="binding site" description="axial binding residue" evidence="15">
    <location>
        <position position="45"/>
    </location>
    <ligand>
        <name>heme b</name>
        <dbReference type="ChEBI" id="CHEBI:60344"/>
        <label>b566</label>
    </ligand>
    <ligandPart>
        <name>Fe</name>
        <dbReference type="ChEBI" id="CHEBI:18248"/>
    </ligandPart>
</feature>
<comment type="cofactor">
    <cofactor evidence="16">
        <name>heme b</name>
        <dbReference type="ChEBI" id="CHEBI:60344"/>
    </cofactor>
    <text evidence="16">Binds 2 heme groups non-covalently.</text>
</comment>
<keyword evidence="8" id="KW-0999">Mitochondrion inner membrane</keyword>
<comment type="cofactor">
    <cofactor evidence="15">
        <name>heme</name>
        <dbReference type="ChEBI" id="CHEBI:30413"/>
    </cofactor>
    <text evidence="15">Binds 2 heme groups non-covalently.</text>
</comment>
<dbReference type="GO" id="GO:0008121">
    <property type="term" value="F:quinol-cytochrome-c reductase activity"/>
    <property type="evidence" value="ECO:0007669"/>
    <property type="project" value="InterPro"/>
</dbReference>
<feature type="transmembrane region" description="Helical" evidence="16">
    <location>
        <begin position="60"/>
        <end position="83"/>
    </location>
</feature>
<evidence type="ECO:0000259" key="18">
    <source>
        <dbReference type="PROSITE" id="PS51003"/>
    </source>
</evidence>
<feature type="binding site" evidence="14">
    <location>
        <position position="151"/>
    </location>
    <ligand>
        <name>a ubiquinone</name>
        <dbReference type="ChEBI" id="CHEBI:16389"/>
    </ligand>
</feature>
<dbReference type="InterPro" id="IPR005797">
    <property type="entry name" value="Cyt_b/b6_N"/>
</dbReference>
<keyword evidence="6 16" id="KW-0812">Transmembrane</keyword>
<dbReference type="CDD" id="cd00290">
    <property type="entry name" value="cytochrome_b_C"/>
    <property type="match status" value="1"/>
</dbReference>
<proteinExistence type="inferred from homology"/>
<evidence type="ECO:0000256" key="7">
    <source>
        <dbReference type="ARBA" id="ARBA00022723"/>
    </source>
</evidence>
<keyword evidence="7 15" id="KW-0479">Metal-binding</keyword>
<evidence type="ECO:0000256" key="6">
    <source>
        <dbReference type="ARBA" id="ARBA00022692"/>
    </source>
</evidence>
<feature type="binding site" description="axial binding residue" evidence="15">
    <location>
        <position position="146"/>
    </location>
    <ligand>
        <name>heme b</name>
        <dbReference type="ChEBI" id="CHEBI:60344"/>
        <label>b566</label>
    </ligand>
    <ligandPart>
        <name>Fe</name>
        <dbReference type="ChEBI" id="CHEBI:18248"/>
    </ligandPart>
</feature>
<feature type="domain" description="Cytochrome b/b6 C-terminal region profile" evidence="18">
    <location>
        <begin position="160"/>
        <end position="330"/>
    </location>
</feature>
<dbReference type="PIRSF" id="PIRSF038885">
    <property type="entry name" value="COB"/>
    <property type="match status" value="1"/>
</dbReference>
<dbReference type="PROSITE" id="PS51003">
    <property type="entry name" value="CYTB_CTER"/>
    <property type="match status" value="1"/>
</dbReference>
<dbReference type="PANTHER" id="PTHR19271">
    <property type="entry name" value="CYTOCHROME B"/>
    <property type="match status" value="1"/>
</dbReference>
<protein>
    <recommendedName>
        <fullName evidence="2 16">Cytochrome b</fullName>
    </recommendedName>
</protein>
<dbReference type="Pfam" id="PF00032">
    <property type="entry name" value="Cytochrom_B_C"/>
    <property type="match status" value="1"/>
</dbReference>
<dbReference type="Pfam" id="PF00033">
    <property type="entry name" value="Cytochrome_B"/>
    <property type="match status" value="1"/>
</dbReference>
<evidence type="ECO:0000256" key="14">
    <source>
        <dbReference type="PIRSR" id="PIRSR038885-1"/>
    </source>
</evidence>
<dbReference type="AlphaFoldDB" id="A0A8A5R8U2"/>
<dbReference type="PANTHER" id="PTHR19271:SF16">
    <property type="entry name" value="CYTOCHROME B"/>
    <property type="match status" value="1"/>
</dbReference>
<feature type="transmembrane region" description="Helical" evidence="16">
    <location>
        <begin position="34"/>
        <end position="54"/>
    </location>
</feature>
<dbReference type="InterPro" id="IPR048259">
    <property type="entry name" value="Cytochrome_b_N_euk/bac"/>
</dbReference>
<evidence type="ECO:0000256" key="13">
    <source>
        <dbReference type="ARBA" id="ARBA00023136"/>
    </source>
</evidence>
<dbReference type="InterPro" id="IPR048260">
    <property type="entry name" value="Cytochrome_b_C_euk/bac"/>
</dbReference>
<feature type="transmembrane region" description="Helical" evidence="16">
    <location>
        <begin position="238"/>
        <end position="257"/>
    </location>
</feature>
<sequence length="350" mass="39700">MHYQPHVDFAFNSVEHIMRDVNNGWAIRYTHANVASFFFIFVYAHIAKGLYYGSYKSPRVLLWTIGVIILIVMIGTGFLGYVLPYGQMSLWGATVITNLLSAIPVFGQDLVELIWGGFSVSNATLNRFFSLHYLLPFLLAALVVAHLIALHTHGSNNPNGISGSGDRYAFHPYFVFKDLVTIFLFFLVLSIMVFYYPNFLGHSDNYIPANPMQTPASIVPEWYLLPFYAILRSIPNKLLGVLAMFGALLIFLILPYSDLSQIRGSSFRPLMKFAFWLFVTDFIILMWIGSQHPETPYVEIGQVATAFYFLWFIFIIPVVGVLENTLFDLATISNNQNNSPLPKSNNFNKI</sequence>
<dbReference type="SUPFAM" id="SSF81648">
    <property type="entry name" value="a domain/subunit of cytochrome bc1 complex (Ubiquinol-cytochrome c reductase)"/>
    <property type="match status" value="1"/>
</dbReference>
<evidence type="ECO:0000256" key="16">
    <source>
        <dbReference type="RuleBase" id="RU362117"/>
    </source>
</evidence>
<keyword evidence="12 16" id="KW-0496">Mitochondrion</keyword>
<keyword evidence="13 16" id="KW-0472">Membrane</keyword>
<comment type="function">
    <text evidence="16">Component of the ubiquinol-cytochrome c reductase complex (complex III or cytochrome b-c1 complex) that is part of the mitochondrial respiratory chain. The b-c1 complex mediates electron transfer from ubiquinol to cytochrome c. Contributes to the generation of a proton gradient across the mitochondrial membrane that is then used for ATP synthesis.</text>
</comment>
<feature type="transmembrane region" description="Helical" evidence="16">
    <location>
        <begin position="300"/>
        <end position="322"/>
    </location>
</feature>
<dbReference type="GO" id="GO:0006122">
    <property type="term" value="P:mitochondrial electron transport, ubiquinol to cytochrome c"/>
    <property type="evidence" value="ECO:0007669"/>
    <property type="project" value="TreeGrafter"/>
</dbReference>
<dbReference type="GO" id="GO:0016491">
    <property type="term" value="F:oxidoreductase activity"/>
    <property type="evidence" value="ECO:0007669"/>
    <property type="project" value="UniProtKB-UniRule"/>
</dbReference>
<feature type="transmembrane region" description="Helical" evidence="16">
    <location>
        <begin position="173"/>
        <end position="196"/>
    </location>
</feature>
<geneLocation type="mitochondrion" evidence="19"/>
<feature type="transmembrane region" description="Helical" evidence="16">
    <location>
        <begin position="90"/>
        <end position="111"/>
    </location>
</feature>